<reference evidence="9 10" key="1">
    <citation type="submission" date="2021-02" db="EMBL/GenBank/DDBJ databases">
        <title>Activity-based single-cell genomes from oceanic crustal fluid captures similar information to metagenomic and metatranscriptomic surveys with orders of magnitude less sampling.</title>
        <authorList>
            <person name="D'Angelo T.S."/>
            <person name="Orcutt B.N."/>
        </authorList>
    </citation>
    <scope>NUCLEOTIDE SEQUENCE [LARGE SCALE GENOMIC DNA]</scope>
    <source>
        <strain evidence="9">AH-315-G07</strain>
    </source>
</reference>
<comment type="caution">
    <text evidence="9">The sequence shown here is derived from an EMBL/GenBank/DDBJ whole genome shotgun (WGS) entry which is preliminary data.</text>
</comment>
<proteinExistence type="inferred from homology"/>
<name>A0ABS3AQP3_9BACT</name>
<feature type="domain" description="ABC3 transporter permease C-terminal" evidence="8">
    <location>
        <begin position="560"/>
        <end position="690"/>
    </location>
</feature>
<dbReference type="Pfam" id="PF02687">
    <property type="entry name" value="FtsX"/>
    <property type="match status" value="1"/>
</dbReference>
<evidence type="ECO:0000256" key="6">
    <source>
        <dbReference type="ARBA" id="ARBA00023136"/>
    </source>
</evidence>
<evidence type="ECO:0000256" key="3">
    <source>
        <dbReference type="ARBA" id="ARBA00022475"/>
    </source>
</evidence>
<evidence type="ECO:0000259" key="8">
    <source>
        <dbReference type="Pfam" id="PF02687"/>
    </source>
</evidence>
<feature type="transmembrane region" description="Helical" evidence="7">
    <location>
        <begin position="602"/>
        <end position="628"/>
    </location>
</feature>
<evidence type="ECO:0000256" key="2">
    <source>
        <dbReference type="ARBA" id="ARBA00005236"/>
    </source>
</evidence>
<keyword evidence="6 7" id="KW-0472">Membrane</keyword>
<evidence type="ECO:0000256" key="4">
    <source>
        <dbReference type="ARBA" id="ARBA00022692"/>
    </source>
</evidence>
<feature type="transmembrane region" description="Helical" evidence="7">
    <location>
        <begin position="556"/>
        <end position="581"/>
    </location>
</feature>
<dbReference type="EMBL" id="JAFITR010000055">
    <property type="protein sequence ID" value="MBN4067041.1"/>
    <property type="molecule type" value="Genomic_DNA"/>
</dbReference>
<evidence type="ECO:0000256" key="7">
    <source>
        <dbReference type="SAM" id="Phobius"/>
    </source>
</evidence>
<dbReference type="InterPro" id="IPR003838">
    <property type="entry name" value="ABC3_permease_C"/>
</dbReference>
<dbReference type="PANTHER" id="PTHR30489">
    <property type="entry name" value="LIPOPROTEIN-RELEASING SYSTEM TRANSMEMBRANE PROTEIN LOLE"/>
    <property type="match status" value="1"/>
</dbReference>
<comment type="subcellular location">
    <subcellularLocation>
        <location evidence="1">Cell membrane</location>
        <topology evidence="1">Multi-pass membrane protein</topology>
    </subcellularLocation>
</comment>
<evidence type="ECO:0000256" key="1">
    <source>
        <dbReference type="ARBA" id="ARBA00004651"/>
    </source>
</evidence>
<dbReference type="Proteomes" id="UP000722121">
    <property type="component" value="Unassembled WGS sequence"/>
</dbReference>
<evidence type="ECO:0000313" key="9">
    <source>
        <dbReference type="EMBL" id="MBN4067041.1"/>
    </source>
</evidence>
<keyword evidence="4 7" id="KW-0812">Transmembrane</keyword>
<keyword evidence="10" id="KW-1185">Reference proteome</keyword>
<keyword evidence="3" id="KW-1003">Cell membrane</keyword>
<sequence length="700" mass="76033">MFFEFAVAIKYFLPRWRQLSTSIISILSILVISLVVWLILVFLSVTYGIEKGWVDRLVTFYAPLRLTPTEEYYNSYYYQVDQASEASGYHTKTIGQKRVASLSNPYDPLTDVALPLSFPRPLSDEQGTLHDVVKETFSSIEEALQGEGGRATDYESGLSTMRLRLLRGSQGFAPSWEQTGTQTFLSQGAYVTSFDEGNSQLHAIVAPPTIDDINNLMLLLPLSSASTSEDHPSYDPLLPKQQMGWAIASLFSHLTITSLKTTEGWELPSDLLPKRGSWQGSISYSFHGRPREFIPGGKCIGGSCEAATLSWDEKGAHITTASSSFPSSLDELTIRFPADTGLPAQIIASSLPSAESLDDIAFSIDTIYQGVKLNGVLALTNLLIGEAAITHTFDTPPASSPPWLYALGNKDAHLPSNPLVGQGVLLSKSLKENGALLGDRGYLSYYAPTPSGMQEQRISFYIAGFYDHGLVPFASKNVIATHNITSLLMDTMSDKDKELGNGINVWIDHTDRVQQAKEKVIAALEEKGLAPYWKVETFEEYDFARDIVLQLKSDRVLFTLIACIIIAVACSNIISMLILLVNDKKQEIGIMRAMGASTFNIAAIFGLCGMATGLVSSAIGTICALFTLKHIDALGALLSAIQGHDAFNAAFFGDKLPDTISSSALTFVLIATLVISLGAGLIPALKACMMKPSTILRGEG</sequence>
<keyword evidence="5 7" id="KW-1133">Transmembrane helix</keyword>
<accession>A0ABS3AQP3</accession>
<feature type="transmembrane region" description="Helical" evidence="7">
    <location>
        <begin position="21"/>
        <end position="49"/>
    </location>
</feature>
<comment type="similarity">
    <text evidence="2">Belongs to the ABC-4 integral membrane protein family. LolC/E subfamily.</text>
</comment>
<dbReference type="InterPro" id="IPR051447">
    <property type="entry name" value="Lipoprotein-release_system"/>
</dbReference>
<gene>
    <name evidence="9" type="ORF">JYU14_03055</name>
</gene>
<feature type="transmembrane region" description="Helical" evidence="7">
    <location>
        <begin position="664"/>
        <end position="685"/>
    </location>
</feature>
<dbReference type="PANTHER" id="PTHR30489:SF0">
    <property type="entry name" value="LIPOPROTEIN-RELEASING SYSTEM TRANSMEMBRANE PROTEIN LOLE"/>
    <property type="match status" value="1"/>
</dbReference>
<organism evidence="9 10">
    <name type="scientific">Simkania negevensis</name>
    <dbReference type="NCBI Taxonomy" id="83561"/>
    <lineage>
        <taxon>Bacteria</taxon>
        <taxon>Pseudomonadati</taxon>
        <taxon>Chlamydiota</taxon>
        <taxon>Chlamydiia</taxon>
        <taxon>Parachlamydiales</taxon>
        <taxon>Simkaniaceae</taxon>
        <taxon>Simkania</taxon>
    </lineage>
</organism>
<evidence type="ECO:0000313" key="10">
    <source>
        <dbReference type="Proteomes" id="UP000722121"/>
    </source>
</evidence>
<evidence type="ECO:0000256" key="5">
    <source>
        <dbReference type="ARBA" id="ARBA00022989"/>
    </source>
</evidence>
<protein>
    <submittedName>
        <fullName evidence="9">ABC transporter permease</fullName>
    </submittedName>
</protein>